<dbReference type="RefSeq" id="WP_207040939.1">
    <property type="nucleotide sequence ID" value="NZ_JAFLNC010000001.1"/>
</dbReference>
<dbReference type="PANTHER" id="PTHR10606">
    <property type="entry name" value="6-PHOSPHOFRUCTO-2-KINASE/FRUCTOSE-2,6-BISPHOSPHATASE"/>
    <property type="match status" value="1"/>
</dbReference>
<dbReference type="EMBL" id="JAFLNC010000001">
    <property type="protein sequence ID" value="MBO0332111.1"/>
    <property type="molecule type" value="Genomic_DNA"/>
</dbReference>
<protein>
    <submittedName>
        <fullName evidence="1">Histidine phosphatase family protein</fullName>
    </submittedName>
</protein>
<accession>A0ABS3F1V7</accession>
<evidence type="ECO:0000313" key="1">
    <source>
        <dbReference type="EMBL" id="MBO0332111.1"/>
    </source>
</evidence>
<dbReference type="InterPro" id="IPR003094">
    <property type="entry name" value="6Pfruct_kin"/>
</dbReference>
<dbReference type="SMART" id="SM00855">
    <property type="entry name" value="PGAM"/>
    <property type="match status" value="1"/>
</dbReference>
<keyword evidence="2" id="KW-1185">Reference proteome</keyword>
<evidence type="ECO:0000313" key="2">
    <source>
        <dbReference type="Proteomes" id="UP000664761"/>
    </source>
</evidence>
<dbReference type="Pfam" id="PF00300">
    <property type="entry name" value="His_Phos_1"/>
    <property type="match status" value="1"/>
</dbReference>
<reference evidence="1 2" key="1">
    <citation type="submission" date="2021-03" db="EMBL/GenBank/DDBJ databases">
        <title>Sneathiella sp. CAU 1612 isolated from Kang Won-do.</title>
        <authorList>
            <person name="Kim W."/>
        </authorList>
    </citation>
    <scope>NUCLEOTIDE SEQUENCE [LARGE SCALE GENOMIC DNA]</scope>
    <source>
        <strain evidence="1 2">CAU 1612</strain>
    </source>
</reference>
<dbReference type="SUPFAM" id="SSF53254">
    <property type="entry name" value="Phosphoglycerate mutase-like"/>
    <property type="match status" value="1"/>
</dbReference>
<gene>
    <name evidence="1" type="ORF">J0X12_00700</name>
</gene>
<proteinExistence type="predicted"/>
<sequence length="211" mass="23890">MADEYVIREWWLVRHAPVDAGIIYGHLDLEANFSDTGRLDELAHLLPKESTVISSDLRRCRETARHILQRQKRPGFPLYESAALREQCFGQWEGKTYQEVEATDPRCYSAFFKNPAMCKPEGGESFLDIIPRVQGEIDRLQQSENGRHLLLITHAGVIRAIVGLSLGLSPEKMLSLAIDPLSVTHLTSFRRGAETSWRVNFVNDLSRGSIT</sequence>
<comment type="caution">
    <text evidence="1">The sequence shown here is derived from an EMBL/GenBank/DDBJ whole genome shotgun (WGS) entry which is preliminary data.</text>
</comment>
<name>A0ABS3F1V7_9PROT</name>
<dbReference type="InterPro" id="IPR013078">
    <property type="entry name" value="His_Pase_superF_clade-1"/>
</dbReference>
<organism evidence="1 2">
    <name type="scientific">Sneathiella sedimenti</name>
    <dbReference type="NCBI Taxonomy" id="2816034"/>
    <lineage>
        <taxon>Bacteria</taxon>
        <taxon>Pseudomonadati</taxon>
        <taxon>Pseudomonadota</taxon>
        <taxon>Alphaproteobacteria</taxon>
        <taxon>Sneathiellales</taxon>
        <taxon>Sneathiellaceae</taxon>
        <taxon>Sneathiella</taxon>
    </lineage>
</organism>
<dbReference type="InterPro" id="IPR029033">
    <property type="entry name" value="His_PPase_superfam"/>
</dbReference>
<dbReference type="Proteomes" id="UP000664761">
    <property type="component" value="Unassembled WGS sequence"/>
</dbReference>
<dbReference type="CDD" id="cd07067">
    <property type="entry name" value="HP_PGM_like"/>
    <property type="match status" value="1"/>
</dbReference>
<dbReference type="Gene3D" id="3.40.50.1240">
    <property type="entry name" value="Phosphoglycerate mutase-like"/>
    <property type="match status" value="1"/>
</dbReference>
<dbReference type="PANTHER" id="PTHR10606:SF32">
    <property type="entry name" value="6-PHOSPHOFRUCTO-2-KINASE 1"/>
    <property type="match status" value="1"/>
</dbReference>